<feature type="signal peptide" evidence="1">
    <location>
        <begin position="1"/>
        <end position="26"/>
    </location>
</feature>
<dbReference type="InterPro" id="IPR003646">
    <property type="entry name" value="SH3-like_bac-type"/>
</dbReference>
<evidence type="ECO:0000313" key="3">
    <source>
        <dbReference type="EMBL" id="MDM0044202.1"/>
    </source>
</evidence>
<protein>
    <submittedName>
        <fullName evidence="3">SH3 domain-containing protein</fullName>
    </submittedName>
</protein>
<keyword evidence="1" id="KW-0732">Signal</keyword>
<evidence type="ECO:0000256" key="1">
    <source>
        <dbReference type="SAM" id="SignalP"/>
    </source>
</evidence>
<reference evidence="3" key="1">
    <citation type="submission" date="2023-06" db="EMBL/GenBank/DDBJ databases">
        <authorList>
            <person name="Jiang Y."/>
            <person name="Liu Q."/>
        </authorList>
    </citation>
    <scope>NUCLEOTIDE SEQUENCE</scope>
    <source>
        <strain evidence="3">CGMCC 1.12089</strain>
    </source>
</reference>
<dbReference type="SMART" id="SM00287">
    <property type="entry name" value="SH3b"/>
    <property type="match status" value="2"/>
</dbReference>
<feature type="chain" id="PRO_5045408464" evidence="1">
    <location>
        <begin position="27"/>
        <end position="150"/>
    </location>
</feature>
<dbReference type="InterPro" id="IPR010466">
    <property type="entry name" value="DUF1058"/>
</dbReference>
<dbReference type="EMBL" id="JASZYV010000001">
    <property type="protein sequence ID" value="MDM0044202.1"/>
    <property type="molecule type" value="Genomic_DNA"/>
</dbReference>
<keyword evidence="4" id="KW-1185">Reference proteome</keyword>
<dbReference type="PANTHER" id="PTHR34408:SF1">
    <property type="entry name" value="GLYCOSYL HYDROLASE FAMILY 19 DOMAIN-CONTAINING PROTEIN HI_1415"/>
    <property type="match status" value="1"/>
</dbReference>
<dbReference type="RefSeq" id="WP_286659259.1">
    <property type="nucleotide sequence ID" value="NZ_JASZYV010000001.1"/>
</dbReference>
<dbReference type="PANTHER" id="PTHR34408">
    <property type="entry name" value="FAMILY PROTEIN, PUTATIVE-RELATED"/>
    <property type="match status" value="1"/>
</dbReference>
<accession>A0ABT7N8F5</accession>
<dbReference type="PROSITE" id="PS51781">
    <property type="entry name" value="SH3B"/>
    <property type="match status" value="1"/>
</dbReference>
<sequence length="150" mass="16881">MNLATRWIFPLLLGMSLLWGATLAHAAQMIATATEGAHLRSGPSTRYKVQWELSRGFPLQVIGNKSGWYKVRDFEGDTGWIARSVTNRQAHHVAKVEGLNIRSGPGTSYRVLAKARYGEILRTLGRQGNWVKVKLGKVTGWTSKRYLWGW</sequence>
<evidence type="ECO:0000259" key="2">
    <source>
        <dbReference type="PROSITE" id="PS51781"/>
    </source>
</evidence>
<comment type="caution">
    <text evidence="3">The sequence shown here is derived from an EMBL/GenBank/DDBJ whole genome shotgun (WGS) entry which is preliminary data.</text>
</comment>
<evidence type="ECO:0000313" key="4">
    <source>
        <dbReference type="Proteomes" id="UP001174908"/>
    </source>
</evidence>
<dbReference type="InterPro" id="IPR052354">
    <property type="entry name" value="Cell_Wall_Dynamics_Protein"/>
</dbReference>
<dbReference type="Gene3D" id="2.30.30.40">
    <property type="entry name" value="SH3 Domains"/>
    <property type="match status" value="2"/>
</dbReference>
<proteinExistence type="predicted"/>
<organism evidence="3 4">
    <name type="scientific">Variovorax dokdonensis</name>
    <dbReference type="NCBI Taxonomy" id="344883"/>
    <lineage>
        <taxon>Bacteria</taxon>
        <taxon>Pseudomonadati</taxon>
        <taxon>Pseudomonadota</taxon>
        <taxon>Betaproteobacteria</taxon>
        <taxon>Burkholderiales</taxon>
        <taxon>Comamonadaceae</taxon>
        <taxon>Variovorax</taxon>
    </lineage>
</organism>
<gene>
    <name evidence="3" type="ORF">QTH91_06885</name>
</gene>
<dbReference type="Proteomes" id="UP001174908">
    <property type="component" value="Unassembled WGS sequence"/>
</dbReference>
<name>A0ABT7N8F5_9BURK</name>
<dbReference type="Pfam" id="PF08239">
    <property type="entry name" value="SH3_3"/>
    <property type="match status" value="1"/>
</dbReference>
<dbReference type="Pfam" id="PF06347">
    <property type="entry name" value="SH3_4"/>
    <property type="match status" value="1"/>
</dbReference>
<feature type="domain" description="SH3b" evidence="2">
    <location>
        <begin position="89"/>
        <end position="150"/>
    </location>
</feature>